<evidence type="ECO:0000256" key="1">
    <source>
        <dbReference type="SAM" id="MobiDB-lite"/>
    </source>
</evidence>
<feature type="compositionally biased region" description="Basic and acidic residues" evidence="1">
    <location>
        <begin position="163"/>
        <end position="174"/>
    </location>
</feature>
<feature type="region of interest" description="Disordered" evidence="1">
    <location>
        <begin position="163"/>
        <end position="182"/>
    </location>
</feature>
<protein>
    <submittedName>
        <fullName evidence="2">SAM-dependent methyltransferase</fullName>
    </submittedName>
</protein>
<accession>A0ABW2CHL4</accession>
<evidence type="ECO:0000313" key="2">
    <source>
        <dbReference type="EMBL" id="MFC6879965.1"/>
    </source>
</evidence>
<dbReference type="GO" id="GO:0008168">
    <property type="term" value="F:methyltransferase activity"/>
    <property type="evidence" value="ECO:0007669"/>
    <property type="project" value="UniProtKB-KW"/>
</dbReference>
<keyword evidence="3" id="KW-1185">Reference proteome</keyword>
<dbReference type="GO" id="GO:0032259">
    <property type="term" value="P:methylation"/>
    <property type="evidence" value="ECO:0007669"/>
    <property type="project" value="UniProtKB-KW"/>
</dbReference>
<dbReference type="SUPFAM" id="SSF53335">
    <property type="entry name" value="S-adenosyl-L-methionine-dependent methyltransferases"/>
    <property type="match status" value="1"/>
</dbReference>
<comment type="caution">
    <text evidence="2">The sequence shown here is derived from an EMBL/GenBank/DDBJ whole genome shotgun (WGS) entry which is preliminary data.</text>
</comment>
<organism evidence="2 3">
    <name type="scientific">Actinomadura yumaensis</name>
    <dbReference type="NCBI Taxonomy" id="111807"/>
    <lineage>
        <taxon>Bacteria</taxon>
        <taxon>Bacillati</taxon>
        <taxon>Actinomycetota</taxon>
        <taxon>Actinomycetes</taxon>
        <taxon>Streptosporangiales</taxon>
        <taxon>Thermomonosporaceae</taxon>
        <taxon>Actinomadura</taxon>
    </lineage>
</organism>
<dbReference type="RefSeq" id="WP_206681115.1">
    <property type="nucleotide sequence ID" value="NZ_JBHSXE010000001.1"/>
</dbReference>
<proteinExistence type="predicted"/>
<keyword evidence="2" id="KW-0489">Methyltransferase</keyword>
<name>A0ABW2CHL4_9ACTN</name>
<gene>
    <name evidence="2" type="ORF">ACFQKB_09340</name>
</gene>
<reference evidence="3" key="1">
    <citation type="journal article" date="2019" name="Int. J. Syst. Evol. Microbiol.">
        <title>The Global Catalogue of Microorganisms (GCM) 10K type strain sequencing project: providing services to taxonomists for standard genome sequencing and annotation.</title>
        <authorList>
            <consortium name="The Broad Institute Genomics Platform"/>
            <consortium name="The Broad Institute Genome Sequencing Center for Infectious Disease"/>
            <person name="Wu L."/>
            <person name="Ma J."/>
        </authorList>
    </citation>
    <scope>NUCLEOTIDE SEQUENCE [LARGE SCALE GENOMIC DNA]</scope>
    <source>
        <strain evidence="3">JCM 3369</strain>
    </source>
</reference>
<dbReference type="Proteomes" id="UP001596380">
    <property type="component" value="Unassembled WGS sequence"/>
</dbReference>
<keyword evidence="2" id="KW-0808">Transferase</keyword>
<evidence type="ECO:0000313" key="3">
    <source>
        <dbReference type="Proteomes" id="UP001596380"/>
    </source>
</evidence>
<dbReference type="EMBL" id="JBHSXS010000004">
    <property type="protein sequence ID" value="MFC6879965.1"/>
    <property type="molecule type" value="Genomic_DNA"/>
</dbReference>
<dbReference type="InterPro" id="IPR029063">
    <property type="entry name" value="SAM-dependent_MTases_sf"/>
</dbReference>
<sequence length="293" mass="30939">MTPHDGAGAREAELLLPALEEAVGWVRDLLCAGRGSPVDVRRVLAVGNGSDAVTRLLARTFPHAVTHGRADAEANGQANGRAGTEARFSGRDGAFEGLGTAELVWASGVVDRRDDQQAAVDALAASLRPGGVLAVVERGLPLRFLPRDIGIGRPGLQARLDAAAEERSASRRAEPPGSAATVEDRPAMLARAGLVPSGTRTFLTDLRAPLGLAARRHLHAHLVRLLDQVGGLLRADDRAALERLADEDEPAGILWRPDAFYLTATTVHTGRACSGTPRTAGGRASLWEVRKRP</sequence>
<dbReference type="Gene3D" id="3.40.50.150">
    <property type="entry name" value="Vaccinia Virus protein VP39"/>
    <property type="match status" value="1"/>
</dbReference>